<accession>A0A1M4XU39</accession>
<gene>
    <name evidence="1" type="ORF">SAMN02745190_01608</name>
</gene>
<sequence length="232" mass="26716">MSVGNTYVVEKVCPICGEKTRVIKVRSRLVAEKSDPDFCTYYQDFNPYYYTIWVCEHCGFAADEKTFTSVIPQRHKTKIQEFLSQRKVGFKFAETRGVPEAVASYKLAIFYAEMIDSSLAHIAGLYLKLAWVYRTSGKAEEGLDFLRKAGELYDRSVMTERYPIGPMSDYMAIYLTGAIFYISGDVEQATQYLSRLMGDQDLRETDPKLFERARNLWQDIREAKKNETGEEA</sequence>
<dbReference type="Gene3D" id="1.25.40.10">
    <property type="entry name" value="Tetratricopeptide repeat domain"/>
    <property type="match status" value="1"/>
</dbReference>
<dbReference type="InterPro" id="IPR011990">
    <property type="entry name" value="TPR-like_helical_dom_sf"/>
</dbReference>
<dbReference type="Pfam" id="PF09986">
    <property type="entry name" value="DUF2225"/>
    <property type="match status" value="1"/>
</dbReference>
<evidence type="ECO:0008006" key="3">
    <source>
        <dbReference type="Google" id="ProtNLM"/>
    </source>
</evidence>
<evidence type="ECO:0000313" key="2">
    <source>
        <dbReference type="Proteomes" id="UP000184404"/>
    </source>
</evidence>
<keyword evidence="2" id="KW-1185">Reference proteome</keyword>
<name>A0A1M4XU39_9FIRM</name>
<dbReference type="OrthoDB" id="9780343at2"/>
<evidence type="ECO:0000313" key="1">
    <source>
        <dbReference type="EMBL" id="SHE96910.1"/>
    </source>
</evidence>
<reference evidence="1 2" key="1">
    <citation type="submission" date="2016-11" db="EMBL/GenBank/DDBJ databases">
        <authorList>
            <person name="Jaros S."/>
            <person name="Januszkiewicz K."/>
            <person name="Wedrychowicz H."/>
        </authorList>
    </citation>
    <scope>NUCLEOTIDE SEQUENCE [LARGE SCALE GENOMIC DNA]</scope>
    <source>
        <strain evidence="1 2">DSM 10502</strain>
    </source>
</reference>
<dbReference type="RefSeq" id="WP_072935691.1">
    <property type="nucleotide sequence ID" value="NZ_FQUG01000005.1"/>
</dbReference>
<dbReference type="STRING" id="1123243.SAMN02745190_01608"/>
<dbReference type="AlphaFoldDB" id="A0A1M4XU39"/>
<dbReference type="SUPFAM" id="SSF48452">
    <property type="entry name" value="TPR-like"/>
    <property type="match status" value="1"/>
</dbReference>
<organism evidence="1 2">
    <name type="scientific">Schwartzia succinivorans DSM 10502</name>
    <dbReference type="NCBI Taxonomy" id="1123243"/>
    <lineage>
        <taxon>Bacteria</taxon>
        <taxon>Bacillati</taxon>
        <taxon>Bacillota</taxon>
        <taxon>Negativicutes</taxon>
        <taxon>Selenomonadales</taxon>
        <taxon>Selenomonadaceae</taxon>
        <taxon>Schwartzia</taxon>
    </lineage>
</organism>
<protein>
    <recommendedName>
        <fullName evidence="3">DUF2225 domain-containing protein</fullName>
    </recommendedName>
</protein>
<dbReference type="Proteomes" id="UP000184404">
    <property type="component" value="Unassembled WGS sequence"/>
</dbReference>
<dbReference type="EMBL" id="FQUG01000005">
    <property type="protein sequence ID" value="SHE96910.1"/>
    <property type="molecule type" value="Genomic_DNA"/>
</dbReference>
<proteinExistence type="predicted"/>
<dbReference type="InterPro" id="IPR018708">
    <property type="entry name" value="DUF2225"/>
</dbReference>